<dbReference type="InterPro" id="IPR054289">
    <property type="entry name" value="DUF7025"/>
</dbReference>
<sequence length="639" mass="72434">MSDDGKLPDPGSICASDIEDPTLEERHAKQLGQSHAIIHRFSRHKLAHGRAAWTTHSVEIQSPLLRNALDTLFHDYPHWAPDDSPNTFYPPYKPLLHRWQQWTDMFKAEPDKRVKMEMHMFRRELEPRLKSDLSALREAKATGVISFEMIWTIYAPGELAMHETWGNTCVSKILATRLVKPPKRRRRRDSSDSDSSFTGSDDSDFDDSDDHDHDGNSYDSDDSENDGRRDKRPYWKVTLGQVEWNGSQCGVEMTTVKIRQFRAPRQITRLVLCPLALAGPDEQEIRHRVLARGRNFESLRGYHIMVCKGRKFVLVEDAMGNPIEVAQPVDGRVVVDAFAYYRCQKQMPPCLPRFVDDSDAESETSAFGKDTELGERHEDPRPLTDDERLLAVPLVKGLDLVAKTWCRFEVDSLEPPVWDASPYDNLVLPAGEKELLMAVADHRQARLAAFDDFVKTKGRGVIVLLCGPAGVGKTLTAEAVAENSKAPLYILSAGDLGSTPEKLEPALESALACCQLWGAMLLLDEADVFLQRRGTDSMKRNELVSIFFRHLEYYQGLLFLTTNRVDAIDPAFRSRIDLIVPYSPLDVARRKQVWLNFLQRLPPDAIDLQEGDIEKLAKNELNGREIEKSTEDCADRLCP</sequence>
<protein>
    <recommendedName>
        <fullName evidence="2">AAA+ ATPase domain-containing protein</fullName>
    </recommendedName>
</protein>
<comment type="caution">
    <text evidence="3">The sequence shown here is derived from an EMBL/GenBank/DDBJ whole genome shotgun (WGS) entry which is preliminary data.</text>
</comment>
<reference evidence="3 4" key="1">
    <citation type="journal article" date="2025" name="Microbiol. Resour. Announc.">
        <title>Draft genome sequences for Neonectria magnoliae and Neonectria punicea, canker pathogens of Liriodendron tulipifera and Acer saccharum in West Virginia.</title>
        <authorList>
            <person name="Petronek H.M."/>
            <person name="Kasson M.T."/>
            <person name="Metheny A.M."/>
            <person name="Stauder C.M."/>
            <person name="Lovett B."/>
            <person name="Lynch S.C."/>
            <person name="Garnas J.R."/>
            <person name="Kasson L.R."/>
            <person name="Stajich J.E."/>
        </authorList>
    </citation>
    <scope>NUCLEOTIDE SEQUENCE [LARGE SCALE GENOMIC DNA]</scope>
    <source>
        <strain evidence="3 4">NRRL 64653</strain>
    </source>
</reference>
<name>A0ABR1HNI1_9HYPO</name>
<dbReference type="Pfam" id="PF00004">
    <property type="entry name" value="AAA"/>
    <property type="match status" value="1"/>
</dbReference>
<dbReference type="Gene3D" id="3.40.50.300">
    <property type="entry name" value="P-loop containing nucleotide triphosphate hydrolases"/>
    <property type="match status" value="1"/>
</dbReference>
<dbReference type="PANTHER" id="PTHR46411:SF3">
    <property type="entry name" value="AAA+ ATPASE DOMAIN-CONTAINING PROTEIN"/>
    <property type="match status" value="1"/>
</dbReference>
<dbReference type="PANTHER" id="PTHR46411">
    <property type="entry name" value="FAMILY ATPASE, PUTATIVE-RELATED"/>
    <property type="match status" value="1"/>
</dbReference>
<dbReference type="InterPro" id="IPR003959">
    <property type="entry name" value="ATPase_AAA_core"/>
</dbReference>
<dbReference type="Proteomes" id="UP001498476">
    <property type="component" value="Unassembled WGS sequence"/>
</dbReference>
<feature type="domain" description="AAA+ ATPase" evidence="2">
    <location>
        <begin position="459"/>
        <end position="586"/>
    </location>
</feature>
<accession>A0ABR1HNI1</accession>
<dbReference type="Pfam" id="PF22942">
    <property type="entry name" value="DUF7025"/>
    <property type="match status" value="1"/>
</dbReference>
<proteinExistence type="predicted"/>
<dbReference type="CDD" id="cd19481">
    <property type="entry name" value="RecA-like_protease"/>
    <property type="match status" value="1"/>
</dbReference>
<evidence type="ECO:0000313" key="4">
    <source>
        <dbReference type="Proteomes" id="UP001498476"/>
    </source>
</evidence>
<dbReference type="InterPro" id="IPR027417">
    <property type="entry name" value="P-loop_NTPase"/>
</dbReference>
<evidence type="ECO:0000313" key="3">
    <source>
        <dbReference type="EMBL" id="KAK7422557.1"/>
    </source>
</evidence>
<dbReference type="SMART" id="SM00382">
    <property type="entry name" value="AAA"/>
    <property type="match status" value="1"/>
</dbReference>
<dbReference type="SUPFAM" id="SSF52540">
    <property type="entry name" value="P-loop containing nucleoside triphosphate hydrolases"/>
    <property type="match status" value="1"/>
</dbReference>
<evidence type="ECO:0000256" key="1">
    <source>
        <dbReference type="SAM" id="MobiDB-lite"/>
    </source>
</evidence>
<gene>
    <name evidence="3" type="ORF">QQX98_001580</name>
</gene>
<evidence type="ECO:0000259" key="2">
    <source>
        <dbReference type="SMART" id="SM00382"/>
    </source>
</evidence>
<keyword evidence="4" id="KW-1185">Reference proteome</keyword>
<dbReference type="EMBL" id="JAZAVJ010000015">
    <property type="protein sequence ID" value="KAK7422557.1"/>
    <property type="molecule type" value="Genomic_DNA"/>
</dbReference>
<feature type="region of interest" description="Disordered" evidence="1">
    <location>
        <begin position="180"/>
        <end position="230"/>
    </location>
</feature>
<organism evidence="3 4">
    <name type="scientific">Neonectria punicea</name>
    <dbReference type="NCBI Taxonomy" id="979145"/>
    <lineage>
        <taxon>Eukaryota</taxon>
        <taxon>Fungi</taxon>
        <taxon>Dikarya</taxon>
        <taxon>Ascomycota</taxon>
        <taxon>Pezizomycotina</taxon>
        <taxon>Sordariomycetes</taxon>
        <taxon>Hypocreomycetidae</taxon>
        <taxon>Hypocreales</taxon>
        <taxon>Nectriaceae</taxon>
        <taxon>Neonectria</taxon>
    </lineage>
</organism>
<dbReference type="InterPro" id="IPR003593">
    <property type="entry name" value="AAA+_ATPase"/>
</dbReference>